<dbReference type="OrthoDB" id="9776599at2"/>
<sequence length="825" mass="92485">MRPTLPSLLLLVLVPFLSPGQKKKADAEPAPVTSPIADKVKNFKKLPGYFEYYYDEKQDKIWLVIDKFDTEFLYVYSLSAGVGSNDIGLDRGQLGSEQIVKFDRRGPKVLLVQPNYNYRAISNDKYERKAVEDAFAQSVLYGFKVEAEESGKVLVDATGFFLQDIHDVKGTLKATKQGSYRLDESRSAIYTPRTKNFPKNSEFEATLTFVGEPEGAYIRSVVPSPSSVTVREHHSFVELPDQNYTPRKFDPRAGYFDISYYDYATPISEPIEKRFITRHRLKKKDPTAASSEAVEPIIYYLDRGTPEPIRSALLDGARWWNQAFEAAGYTNAFQVELMPEDADPMDVRYNVINWVHRSTRGWSYGASVIDPRTGEIIKGHVTLGSLRVRQDFLIAEGLLAPYEDGKPVSKEMETMALARLRQLAAHEVGHTLGLAHAYSSSSENLASVMDYPHPYAALVNGKVDLSHPYDDKIGAWDKVSITYGYQDFPSGTAVEPALNNILQQALKAGLTFLSDQDARPLGGSHPYAHLWDNGKDPADELNRVLDIRAAVLKNFGENNIKPGAPMATLEEVLVPMYFFHRYQTEACAKLVGGLNYRYALRGDGQPVTEMVSPAEQAKALDVLLKTIAPQSLMFPNKLLQIIPPRPLGYTRHREVIKIRTELTFDALGAAESASQITLSLLLHPARAGRLVEYHARDPKQPSLEEVIDKVILATIKAPRKSGYEGALQITVNDVLLTNLIQLALDNNASAQVRAIAYLKLEQIKAWMTPRFQTVVEEDWKAHYTYALAQIQKFQENPDEYKKDIPLVAPPGQPIGMEEIDFCGRF</sequence>
<dbReference type="InterPro" id="IPR032534">
    <property type="entry name" value="EcxA_zinc-bd"/>
</dbReference>
<dbReference type="InterPro" id="IPR034032">
    <property type="entry name" value="Zn_MMP-like_bac"/>
</dbReference>
<protein>
    <recommendedName>
        <fullName evidence="5">Peptidase</fullName>
    </recommendedName>
</protein>
<evidence type="ECO:0008006" key="5">
    <source>
        <dbReference type="Google" id="ProtNLM"/>
    </source>
</evidence>
<dbReference type="RefSeq" id="WP_073139855.1">
    <property type="nucleotide sequence ID" value="NZ_FQWQ01000004.1"/>
</dbReference>
<dbReference type="Proteomes" id="UP000184212">
    <property type="component" value="Unassembled WGS sequence"/>
</dbReference>
<dbReference type="CDD" id="cd04276">
    <property type="entry name" value="ZnMc_MMP_like_2"/>
    <property type="match status" value="1"/>
</dbReference>
<feature type="domain" description="DUF5117" evidence="2">
    <location>
        <begin position="92"/>
        <end position="284"/>
    </location>
</feature>
<name>A0A1M5VC04_9BACT</name>
<evidence type="ECO:0000259" key="2">
    <source>
        <dbReference type="Pfam" id="PF17148"/>
    </source>
</evidence>
<dbReference type="SUPFAM" id="SSF55486">
    <property type="entry name" value="Metalloproteases ('zincins'), catalytic domain"/>
    <property type="match status" value="1"/>
</dbReference>
<dbReference type="InterPro" id="IPR024079">
    <property type="entry name" value="MetalloPept_cat_dom_sf"/>
</dbReference>
<evidence type="ECO:0000259" key="1">
    <source>
        <dbReference type="Pfam" id="PF16313"/>
    </source>
</evidence>
<accession>A0A1M5VC04</accession>
<dbReference type="PANTHER" id="PTHR38478:SF1">
    <property type="entry name" value="ZINC DEPENDENT METALLOPROTEASE DOMAIN LIPOPROTEIN"/>
    <property type="match status" value="1"/>
</dbReference>
<evidence type="ECO:0000313" key="4">
    <source>
        <dbReference type="Proteomes" id="UP000184212"/>
    </source>
</evidence>
<evidence type="ECO:0000313" key="3">
    <source>
        <dbReference type="EMBL" id="SHH72757.1"/>
    </source>
</evidence>
<organism evidence="3 4">
    <name type="scientific">Chryseolinea serpens</name>
    <dbReference type="NCBI Taxonomy" id="947013"/>
    <lineage>
        <taxon>Bacteria</taxon>
        <taxon>Pseudomonadati</taxon>
        <taxon>Bacteroidota</taxon>
        <taxon>Cytophagia</taxon>
        <taxon>Cytophagales</taxon>
        <taxon>Fulvivirgaceae</taxon>
        <taxon>Chryseolinea</taxon>
    </lineage>
</organism>
<dbReference type="EMBL" id="FQWQ01000004">
    <property type="protein sequence ID" value="SHH72757.1"/>
    <property type="molecule type" value="Genomic_DNA"/>
</dbReference>
<dbReference type="Pfam" id="PF16313">
    <property type="entry name" value="DUF4953"/>
    <property type="match status" value="1"/>
</dbReference>
<dbReference type="GO" id="GO:0008237">
    <property type="term" value="F:metallopeptidase activity"/>
    <property type="evidence" value="ECO:0007669"/>
    <property type="project" value="InterPro"/>
</dbReference>
<dbReference type="Pfam" id="PF17148">
    <property type="entry name" value="DUF5117"/>
    <property type="match status" value="1"/>
</dbReference>
<dbReference type="STRING" id="947013.SAMN04488109_4992"/>
<reference evidence="3 4" key="1">
    <citation type="submission" date="2016-11" db="EMBL/GenBank/DDBJ databases">
        <authorList>
            <person name="Jaros S."/>
            <person name="Januszkiewicz K."/>
            <person name="Wedrychowicz H."/>
        </authorList>
    </citation>
    <scope>NUCLEOTIDE SEQUENCE [LARGE SCALE GENOMIC DNA]</scope>
    <source>
        <strain evidence="3 4">DSM 24574</strain>
    </source>
</reference>
<dbReference type="Gene3D" id="3.40.390.10">
    <property type="entry name" value="Collagenase (Catalytic Domain)"/>
    <property type="match status" value="1"/>
</dbReference>
<dbReference type="InterPro" id="IPR033413">
    <property type="entry name" value="DUF5117"/>
</dbReference>
<dbReference type="AlphaFoldDB" id="A0A1M5VC04"/>
<proteinExistence type="predicted"/>
<dbReference type="PANTHER" id="PTHR38478">
    <property type="entry name" value="PEPTIDASE M1A AND M12B"/>
    <property type="match status" value="1"/>
</dbReference>
<feature type="domain" description="EcxA zinc-binding" evidence="1">
    <location>
        <begin position="410"/>
        <end position="718"/>
    </location>
</feature>
<gene>
    <name evidence="3" type="ORF">SAMN04488109_4992</name>
</gene>
<keyword evidence="4" id="KW-1185">Reference proteome</keyword>